<name>I2Q2N3_9BACT</name>
<evidence type="ECO:0000313" key="2">
    <source>
        <dbReference type="EMBL" id="EIG54039.1"/>
    </source>
</evidence>
<protein>
    <submittedName>
        <fullName evidence="2">Uncharacterized protein</fullName>
    </submittedName>
</protein>
<organism evidence="2">
    <name type="scientific">Desulfovibrio sp. U5L</name>
    <dbReference type="NCBI Taxonomy" id="596152"/>
    <lineage>
        <taxon>Bacteria</taxon>
        <taxon>Pseudomonadati</taxon>
        <taxon>Thermodesulfobacteriota</taxon>
        <taxon>Desulfovibrionia</taxon>
        <taxon>Desulfovibrionales</taxon>
        <taxon>Desulfovibrionaceae</taxon>
        <taxon>Desulfovibrio</taxon>
    </lineage>
</organism>
<reference evidence="2" key="1">
    <citation type="submission" date="2011-11" db="EMBL/GenBank/DDBJ databases">
        <title>Improved High-Quality Draft sequence of Desulfovibrio sp. U5L.</title>
        <authorList>
            <consortium name="US DOE Joint Genome Institute"/>
            <person name="Lucas S."/>
            <person name="Han J."/>
            <person name="Lapidus A."/>
            <person name="Cheng J.-F."/>
            <person name="Goodwin L."/>
            <person name="Pitluck S."/>
            <person name="Peters L."/>
            <person name="Ovchinnikova G."/>
            <person name="Held B."/>
            <person name="Detter J.C."/>
            <person name="Han C."/>
            <person name="Tapia R."/>
            <person name="Land M."/>
            <person name="Hauser L."/>
            <person name="Kyrpides N."/>
            <person name="Ivanova N."/>
            <person name="Pagani I."/>
            <person name="Gabster J."/>
            <person name="Walker C."/>
            <person name="Stolyar S."/>
            <person name="Stahl D."/>
            <person name="Arkin A."/>
            <person name="Dehal P."/>
            <person name="Hazen T."/>
            <person name="Woyke T."/>
        </authorList>
    </citation>
    <scope>NUCLEOTIDE SEQUENCE [LARGE SCALE GENOMIC DNA]</scope>
    <source>
        <strain evidence="2">U5L</strain>
    </source>
</reference>
<accession>I2Q2N3</accession>
<proteinExistence type="predicted"/>
<dbReference type="HOGENOM" id="CLU_1822294_0_0_7"/>
<dbReference type="STRING" id="596152.DesU5LDRAFT_2375"/>
<dbReference type="OrthoDB" id="5459202at2"/>
<dbReference type="EMBL" id="JH600068">
    <property type="protein sequence ID" value="EIG54039.1"/>
    <property type="molecule type" value="Genomic_DNA"/>
</dbReference>
<feature type="region of interest" description="Disordered" evidence="1">
    <location>
        <begin position="120"/>
        <end position="141"/>
    </location>
</feature>
<gene>
    <name evidence="2" type="ORF">DesU5LDRAFT_2375</name>
</gene>
<feature type="compositionally biased region" description="Basic and acidic residues" evidence="1">
    <location>
        <begin position="120"/>
        <end position="131"/>
    </location>
</feature>
<dbReference type="AlphaFoldDB" id="I2Q2N3"/>
<evidence type="ECO:0000256" key="1">
    <source>
        <dbReference type="SAM" id="MobiDB-lite"/>
    </source>
</evidence>
<dbReference type="eggNOG" id="ENOG5030TGD">
    <property type="taxonomic scope" value="Bacteria"/>
</dbReference>
<sequence length="141" mass="15974">MKINEPQPEAWFPIPDDADGAELYIRLPSAGEDKDLAEEMAVFESLFSTDENGERVQQMRERKIGNRRYLRLCAVVKDWRNVMEKGVAVPCTEENIITAARTDEDFDPFVAQCLDTLKKQRNEKKAAERKNSTPGVAGSPE</sequence>